<feature type="compositionally biased region" description="Basic and acidic residues" evidence="3">
    <location>
        <begin position="49"/>
        <end position="72"/>
    </location>
</feature>
<accession>A0A1A6A4F7</accession>
<evidence type="ECO:0000313" key="4">
    <source>
        <dbReference type="EMBL" id="OBR84946.1"/>
    </source>
</evidence>
<keyword evidence="2" id="KW-0833">Ubl conjugation pathway</keyword>
<feature type="region of interest" description="Disordered" evidence="3">
    <location>
        <begin position="1"/>
        <end position="200"/>
    </location>
</feature>
<dbReference type="CDD" id="cd01791">
    <property type="entry name" value="Ubl_UBL5"/>
    <property type="match status" value="1"/>
</dbReference>
<name>A0A1A6A4F7_9TREE</name>
<dbReference type="PANTHER" id="PTHR13042">
    <property type="entry name" value="UBIQUITIN-LIKE PROTEIN 5"/>
    <property type="match status" value="1"/>
</dbReference>
<dbReference type="GeneID" id="28967970"/>
<organism evidence="4">
    <name type="scientific">Kwoniella dejecticola CBS 10117</name>
    <dbReference type="NCBI Taxonomy" id="1296121"/>
    <lineage>
        <taxon>Eukaryota</taxon>
        <taxon>Fungi</taxon>
        <taxon>Dikarya</taxon>
        <taxon>Basidiomycota</taxon>
        <taxon>Agaricomycotina</taxon>
        <taxon>Tremellomycetes</taxon>
        <taxon>Tremellales</taxon>
        <taxon>Cryptococcaceae</taxon>
        <taxon>Kwoniella</taxon>
    </lineage>
</organism>
<dbReference type="InterPro" id="IPR039732">
    <property type="entry name" value="Hub1/Ubl5"/>
</dbReference>
<dbReference type="AlphaFoldDB" id="A0A1A6A4F7"/>
<feature type="compositionally biased region" description="Basic and acidic residues" evidence="3">
    <location>
        <begin position="103"/>
        <end position="178"/>
    </location>
</feature>
<evidence type="ECO:0000256" key="3">
    <source>
        <dbReference type="SAM" id="MobiDB-lite"/>
    </source>
</evidence>
<protein>
    <recommendedName>
        <fullName evidence="1">Ubiquitin-like modifier HUB1</fullName>
    </recommendedName>
</protein>
<dbReference type="SUPFAM" id="SSF54236">
    <property type="entry name" value="Ubiquitin-like"/>
    <property type="match status" value="1"/>
</dbReference>
<sequence>MPRSLSPRRSRSRSRSRSPPPRHQHQQKKPKELSFYKKSTSSSLRSLSNRRDPLDDEPTAKERAERRERGEVPQRFGGTREQGVRNTMGNVGAGPSASLGSLGRKEDPLDRIGVRGERRDRDRDREYRDRDRDDRGDRSRDYRDRDRDRDRDRGDHRRDRDRDGRRDDRRDRDSRKESPSVPSSSGGPPMRPPAAAPSAPSLASMRFIEVIANDRMGRKVRVKCLATDTVGDLKKLIAAQTGTTAQKIQLKKWYTNFKDHVSLQDYEINDGMVSDSCIYIDLLALEREADNTVLCF</sequence>
<reference evidence="4" key="1">
    <citation type="submission" date="2013-07" db="EMBL/GenBank/DDBJ databases">
        <title>The Genome Sequence of Cryptococcus dejecticola CBS10117.</title>
        <authorList>
            <consortium name="The Broad Institute Genome Sequencing Platform"/>
            <person name="Cuomo C."/>
            <person name="Litvintseva A."/>
            <person name="Chen Y."/>
            <person name="Heitman J."/>
            <person name="Sun S."/>
            <person name="Springer D."/>
            <person name="Dromer F."/>
            <person name="Young S.K."/>
            <person name="Zeng Q."/>
            <person name="Gargeya S."/>
            <person name="Fitzgerald M."/>
            <person name="Abouelleil A."/>
            <person name="Alvarado L."/>
            <person name="Berlin A.M."/>
            <person name="Chapman S.B."/>
            <person name="Dewar J."/>
            <person name="Goldberg J."/>
            <person name="Griggs A."/>
            <person name="Gujja S."/>
            <person name="Hansen M."/>
            <person name="Howarth C."/>
            <person name="Imamovic A."/>
            <person name="Larimer J."/>
            <person name="McCowan C."/>
            <person name="Murphy C."/>
            <person name="Pearson M."/>
            <person name="Priest M."/>
            <person name="Roberts A."/>
            <person name="Saif S."/>
            <person name="Shea T."/>
            <person name="Sykes S."/>
            <person name="Wortman J."/>
            <person name="Nusbaum C."/>
            <person name="Birren B."/>
        </authorList>
    </citation>
    <scope>NUCLEOTIDE SEQUENCE [LARGE SCALE GENOMIC DNA]</scope>
    <source>
        <strain evidence="4">CBS 10117</strain>
    </source>
</reference>
<proteinExistence type="predicted"/>
<feature type="compositionally biased region" description="Basic residues" evidence="3">
    <location>
        <begin position="1"/>
        <end position="28"/>
    </location>
</feature>
<gene>
    <name evidence="4" type="ORF">I303_04271</name>
</gene>
<evidence type="ECO:0000256" key="2">
    <source>
        <dbReference type="ARBA" id="ARBA00022786"/>
    </source>
</evidence>
<feature type="compositionally biased region" description="Low complexity" evidence="3">
    <location>
        <begin position="179"/>
        <end position="188"/>
    </location>
</feature>
<feature type="compositionally biased region" description="Low complexity" evidence="3">
    <location>
        <begin position="93"/>
        <end position="102"/>
    </location>
</feature>
<evidence type="ECO:0000256" key="1">
    <source>
        <dbReference type="ARBA" id="ARBA00014108"/>
    </source>
</evidence>
<dbReference type="KEGG" id="kdj:28967970"/>
<dbReference type="OrthoDB" id="3881at2759"/>
<dbReference type="FunFam" id="3.10.20.90:FF:000052">
    <property type="entry name" value="Ubiquitin-like protein 5"/>
    <property type="match status" value="1"/>
</dbReference>
<dbReference type="InterPro" id="IPR029071">
    <property type="entry name" value="Ubiquitin-like_domsf"/>
</dbReference>
<dbReference type="STRING" id="1296121.A0A1A6A4F7"/>
<dbReference type="EMBL" id="KI894031">
    <property type="protein sequence ID" value="OBR84946.1"/>
    <property type="molecule type" value="Genomic_DNA"/>
</dbReference>
<dbReference type="VEuPathDB" id="FungiDB:I303_04271"/>
<dbReference type="Gene3D" id="3.10.20.90">
    <property type="entry name" value="Phosphatidylinositol 3-kinase Catalytic Subunit, Chain A, domain 1"/>
    <property type="match status" value="1"/>
</dbReference>
<dbReference type="RefSeq" id="XP_018262788.2">
    <property type="nucleotide sequence ID" value="XM_018407577.2"/>
</dbReference>